<dbReference type="Proteomes" id="UP000291236">
    <property type="component" value="Chromosome"/>
</dbReference>
<dbReference type="RefSeq" id="WP_130608981.1">
    <property type="nucleotide sequence ID" value="NZ_AP019368.1"/>
</dbReference>
<keyword evidence="4 6" id="KW-1133">Transmembrane helix</keyword>
<evidence type="ECO:0000313" key="7">
    <source>
        <dbReference type="EMBL" id="BBH53339.1"/>
    </source>
</evidence>
<feature type="transmembrane region" description="Helical" evidence="6">
    <location>
        <begin position="192"/>
        <end position="213"/>
    </location>
</feature>
<evidence type="ECO:0000256" key="4">
    <source>
        <dbReference type="ARBA" id="ARBA00022989"/>
    </source>
</evidence>
<dbReference type="PANTHER" id="PTHR31885:SF6">
    <property type="entry name" value="GH04784P"/>
    <property type="match status" value="1"/>
</dbReference>
<feature type="transmembrane region" description="Helical" evidence="6">
    <location>
        <begin position="29"/>
        <end position="46"/>
    </location>
</feature>
<dbReference type="GO" id="GO:0016787">
    <property type="term" value="F:hydrolase activity"/>
    <property type="evidence" value="ECO:0007669"/>
    <property type="project" value="TreeGrafter"/>
</dbReference>
<dbReference type="GO" id="GO:0016020">
    <property type="term" value="C:membrane"/>
    <property type="evidence" value="ECO:0007669"/>
    <property type="project" value="UniProtKB-SubCell"/>
</dbReference>
<comment type="similarity">
    <text evidence="2">Belongs to the TMEM86 family.</text>
</comment>
<reference evidence="7 8" key="1">
    <citation type="submission" date="2018-12" db="EMBL/GenBank/DDBJ databases">
        <title>Rubrispira sanarue gen. nov., sp., nov., a member of the order Silvanigrellales, isolated from a brackish lake in Hamamatsu Japan.</title>
        <authorList>
            <person name="Maejima Y."/>
            <person name="Iino T."/>
            <person name="Muraguchi Y."/>
            <person name="Fukuda K."/>
            <person name="Nojiri H."/>
            <person name="Ohkuma M."/>
            <person name="Moriuchi R."/>
            <person name="Dohra H."/>
            <person name="Kimbara K."/>
            <person name="Shintani M."/>
        </authorList>
    </citation>
    <scope>NUCLEOTIDE SEQUENCE [LARGE SCALE GENOMIC DNA]</scope>
    <source>
        <strain evidence="7 8">RF1110005</strain>
    </source>
</reference>
<feature type="transmembrane region" description="Helical" evidence="6">
    <location>
        <begin position="164"/>
        <end position="180"/>
    </location>
</feature>
<dbReference type="EMBL" id="AP019368">
    <property type="protein sequence ID" value="BBH53339.1"/>
    <property type="molecule type" value="Genomic_DNA"/>
</dbReference>
<feature type="transmembrane region" description="Helical" evidence="6">
    <location>
        <begin position="6"/>
        <end position="22"/>
    </location>
</feature>
<sequence length="215" mass="24748">MLKVEIFVALSLFLSLIYFFTFKWQPYKLHWLIKGCSIIFLAAFAFCSFPNSIALVFTLALVLCSIGDMFLAYSEEKYFIHGLISFLLSHIVYSFIFIKYTGNISEHIWEKIILFSVIFVYFSLLTKVLYKKLGNLKIPVFIYMSVLMCMVMSAILVINFNYTLILGAVLFAISDSIIAIQKFVKSFKGSAYIIWGTYYLAQLFICSGMLFALNH</sequence>
<protein>
    <submittedName>
        <fullName evidence="7">Lysoplasmalogenase</fullName>
    </submittedName>
</protein>
<organism evidence="7 8">
    <name type="scientific">Fluviispira sanaruensis</name>
    <dbReference type="NCBI Taxonomy" id="2493639"/>
    <lineage>
        <taxon>Bacteria</taxon>
        <taxon>Pseudomonadati</taxon>
        <taxon>Bdellovibrionota</taxon>
        <taxon>Oligoflexia</taxon>
        <taxon>Silvanigrellales</taxon>
        <taxon>Silvanigrellaceae</taxon>
        <taxon>Fluviispira</taxon>
    </lineage>
</organism>
<accession>A0A4P2VNV5</accession>
<evidence type="ECO:0000256" key="1">
    <source>
        <dbReference type="ARBA" id="ARBA00004141"/>
    </source>
</evidence>
<dbReference type="PANTHER" id="PTHR31885">
    <property type="entry name" value="GH04784P"/>
    <property type="match status" value="1"/>
</dbReference>
<proteinExistence type="inferred from homology"/>
<evidence type="ECO:0000256" key="2">
    <source>
        <dbReference type="ARBA" id="ARBA00007375"/>
    </source>
</evidence>
<feature type="transmembrane region" description="Helical" evidence="6">
    <location>
        <begin position="52"/>
        <end position="71"/>
    </location>
</feature>
<keyword evidence="8" id="KW-1185">Reference proteome</keyword>
<feature type="transmembrane region" description="Helical" evidence="6">
    <location>
        <begin position="78"/>
        <end position="100"/>
    </location>
</feature>
<name>A0A4P2VNV5_FLUSA</name>
<keyword evidence="5 6" id="KW-0472">Membrane</keyword>
<dbReference type="AlphaFoldDB" id="A0A4P2VNV5"/>
<comment type="subcellular location">
    <subcellularLocation>
        <location evidence="1">Membrane</location>
        <topology evidence="1">Multi-pass membrane protein</topology>
    </subcellularLocation>
</comment>
<evidence type="ECO:0000256" key="6">
    <source>
        <dbReference type="SAM" id="Phobius"/>
    </source>
</evidence>
<dbReference type="KEGG" id="sbf:JCM31447_17820"/>
<dbReference type="InterPro" id="IPR012506">
    <property type="entry name" value="TMEM86B-like"/>
</dbReference>
<evidence type="ECO:0000313" key="8">
    <source>
        <dbReference type="Proteomes" id="UP000291236"/>
    </source>
</evidence>
<keyword evidence="3 6" id="KW-0812">Transmembrane</keyword>
<feature type="transmembrane region" description="Helical" evidence="6">
    <location>
        <begin position="112"/>
        <end position="129"/>
    </location>
</feature>
<evidence type="ECO:0000256" key="5">
    <source>
        <dbReference type="ARBA" id="ARBA00023136"/>
    </source>
</evidence>
<dbReference type="Pfam" id="PF07947">
    <property type="entry name" value="YhhN"/>
    <property type="match status" value="1"/>
</dbReference>
<evidence type="ECO:0000256" key="3">
    <source>
        <dbReference type="ARBA" id="ARBA00022692"/>
    </source>
</evidence>
<feature type="transmembrane region" description="Helical" evidence="6">
    <location>
        <begin position="141"/>
        <end position="158"/>
    </location>
</feature>
<dbReference type="OrthoDB" id="5592477at2"/>
<gene>
    <name evidence="7" type="ORF">JCM31447_17820</name>
</gene>